<name>U4LHH6_PYROM</name>
<feature type="transmembrane region" description="Helical" evidence="1">
    <location>
        <begin position="95"/>
        <end position="113"/>
    </location>
</feature>
<sequence length="141" mass="16247">MQPTEYIPFATTRDADMAPPPMDEKTFIGVKTTTRYTRHFYDLEDQRYQPECKELARIKKAHCLYARHTYPFIIMLFLCGMTEGFGGIIPFFLYNIAPILICVLLMGHVFLVLKMRQQAAASEEGEEEEGVNLQPIEYGTI</sequence>
<keyword evidence="1" id="KW-0812">Transmembrane</keyword>
<keyword evidence="1" id="KW-0472">Membrane</keyword>
<keyword evidence="3" id="KW-1185">Reference proteome</keyword>
<accession>U4LHH6</accession>
<reference evidence="2 3" key="1">
    <citation type="journal article" date="2013" name="PLoS Genet.">
        <title>The genome and development-dependent transcriptomes of Pyronema confluens: a window into fungal evolution.</title>
        <authorList>
            <person name="Traeger S."/>
            <person name="Altegoer F."/>
            <person name="Freitag M."/>
            <person name="Gabaldon T."/>
            <person name="Kempken F."/>
            <person name="Kumar A."/>
            <person name="Marcet-Houben M."/>
            <person name="Poggeler S."/>
            <person name="Stajich J.E."/>
            <person name="Nowrousian M."/>
        </authorList>
    </citation>
    <scope>NUCLEOTIDE SEQUENCE [LARGE SCALE GENOMIC DNA]</scope>
    <source>
        <strain evidence="3">CBS 100304</strain>
        <tissue evidence="2">Vegetative mycelium</tissue>
    </source>
</reference>
<organism evidence="2 3">
    <name type="scientific">Pyronema omphalodes (strain CBS 100304)</name>
    <name type="common">Pyronema confluens</name>
    <dbReference type="NCBI Taxonomy" id="1076935"/>
    <lineage>
        <taxon>Eukaryota</taxon>
        <taxon>Fungi</taxon>
        <taxon>Dikarya</taxon>
        <taxon>Ascomycota</taxon>
        <taxon>Pezizomycotina</taxon>
        <taxon>Pezizomycetes</taxon>
        <taxon>Pezizales</taxon>
        <taxon>Pyronemataceae</taxon>
        <taxon>Pyronema</taxon>
    </lineage>
</organism>
<dbReference type="Proteomes" id="UP000018144">
    <property type="component" value="Unassembled WGS sequence"/>
</dbReference>
<protein>
    <submittedName>
        <fullName evidence="2">Uncharacterized protein</fullName>
    </submittedName>
</protein>
<evidence type="ECO:0000256" key="1">
    <source>
        <dbReference type="SAM" id="Phobius"/>
    </source>
</evidence>
<dbReference type="EMBL" id="HF935505">
    <property type="protein sequence ID" value="CCX30987.1"/>
    <property type="molecule type" value="Genomic_DNA"/>
</dbReference>
<keyword evidence="1" id="KW-1133">Transmembrane helix</keyword>
<gene>
    <name evidence="2" type="ORF">PCON_09663</name>
</gene>
<evidence type="ECO:0000313" key="2">
    <source>
        <dbReference type="EMBL" id="CCX30987.1"/>
    </source>
</evidence>
<feature type="transmembrane region" description="Helical" evidence="1">
    <location>
        <begin position="69"/>
        <end position="89"/>
    </location>
</feature>
<proteinExistence type="predicted"/>
<evidence type="ECO:0000313" key="3">
    <source>
        <dbReference type="Proteomes" id="UP000018144"/>
    </source>
</evidence>
<dbReference type="AlphaFoldDB" id="U4LHH6"/>